<proteinExistence type="predicted"/>
<evidence type="ECO:0000313" key="3">
    <source>
        <dbReference type="Proteomes" id="UP000663881"/>
    </source>
</evidence>
<dbReference type="Pfam" id="PF14796">
    <property type="entry name" value="AP3B1_C"/>
    <property type="match status" value="1"/>
</dbReference>
<evidence type="ECO:0000313" key="2">
    <source>
        <dbReference type="EMBL" id="CAF4353642.1"/>
    </source>
</evidence>
<dbReference type="Proteomes" id="UP000663881">
    <property type="component" value="Unassembled WGS sequence"/>
</dbReference>
<dbReference type="InterPro" id="IPR029390">
    <property type="entry name" value="AP3B_C"/>
</dbReference>
<reference evidence="2" key="1">
    <citation type="submission" date="2021-02" db="EMBL/GenBank/DDBJ databases">
        <authorList>
            <person name="Nowell W R."/>
        </authorList>
    </citation>
    <scope>NUCLEOTIDE SEQUENCE</scope>
</reference>
<dbReference type="InterPro" id="IPR013041">
    <property type="entry name" value="Clathrin_app_Ig-like_sf"/>
</dbReference>
<organism evidence="2 3">
    <name type="scientific">Adineta steineri</name>
    <dbReference type="NCBI Taxonomy" id="433720"/>
    <lineage>
        <taxon>Eukaryota</taxon>
        <taxon>Metazoa</taxon>
        <taxon>Spiralia</taxon>
        <taxon>Gnathifera</taxon>
        <taxon>Rotifera</taxon>
        <taxon>Eurotatoria</taxon>
        <taxon>Bdelloidea</taxon>
        <taxon>Adinetida</taxon>
        <taxon>Adinetidae</taxon>
        <taxon>Adineta</taxon>
    </lineage>
</organism>
<comment type="caution">
    <text evidence="2">The sequence shown here is derived from an EMBL/GenBank/DDBJ whole genome shotgun (WGS) entry which is preliminary data.</text>
</comment>
<evidence type="ECO:0000259" key="1">
    <source>
        <dbReference type="SMART" id="SM01355"/>
    </source>
</evidence>
<name>A0A820L551_9BILA</name>
<sequence>MTGNGLQIQYRFPRQPFPRTSNMVHIELIFTNTTTNKDIQSIKFLKARPGVQIEGFKDIDVLPSGASMVTSIGVDFNDKTQAALFDISFDGRQLSTPVSISCHVGELFEQKFLNEQEFNQNLARLRGMHEITGNLNLSEVQMKKLNFTTIQSKIIQCANISSVPSSSGDSTIYRY</sequence>
<dbReference type="AlphaFoldDB" id="A0A820L551"/>
<dbReference type="EMBL" id="CAJOAY010022047">
    <property type="protein sequence ID" value="CAF4353642.1"/>
    <property type="molecule type" value="Genomic_DNA"/>
</dbReference>
<feature type="domain" description="AP-3 complex subunit beta C-terminal" evidence="1">
    <location>
        <begin position="1"/>
        <end position="81"/>
    </location>
</feature>
<protein>
    <recommendedName>
        <fullName evidence="1">AP-3 complex subunit beta C-terminal domain-containing protein</fullName>
    </recommendedName>
</protein>
<feature type="non-terminal residue" evidence="2">
    <location>
        <position position="1"/>
    </location>
</feature>
<dbReference type="SUPFAM" id="SSF49348">
    <property type="entry name" value="Clathrin adaptor appendage domain"/>
    <property type="match status" value="1"/>
</dbReference>
<dbReference type="SMART" id="SM01355">
    <property type="entry name" value="AP3B1_C"/>
    <property type="match status" value="1"/>
</dbReference>
<gene>
    <name evidence="2" type="ORF">OKA104_LOCUS48942</name>
</gene>
<accession>A0A820L551</accession>